<feature type="region of interest" description="Disordered" evidence="1">
    <location>
        <begin position="62"/>
        <end position="84"/>
    </location>
</feature>
<evidence type="ECO:0000256" key="1">
    <source>
        <dbReference type="SAM" id="MobiDB-lite"/>
    </source>
</evidence>
<reference evidence="2 3" key="1">
    <citation type="submission" date="2016-10" db="EMBL/GenBank/DDBJ databases">
        <title>Comparative genome analysis of multiple Pseudomonas spp. focuses on biocontrol and plant growth promoting traits.</title>
        <authorList>
            <person name="Tao X.-Y."/>
            <person name="Taylor C.G."/>
        </authorList>
    </citation>
    <scope>NUCLEOTIDE SEQUENCE [LARGE SCALE GENOMIC DNA]</scope>
    <source>
        <strain evidence="2 3">24D3</strain>
    </source>
</reference>
<dbReference type="PROSITE" id="PS51257">
    <property type="entry name" value="PROKAR_LIPOPROTEIN"/>
    <property type="match status" value="1"/>
</dbReference>
<accession>A0A423LMM6</accession>
<dbReference type="AlphaFoldDB" id="A0A423LMM6"/>
<organism evidence="2 3">
    <name type="scientific">Pseudomonas fluorescens</name>
    <dbReference type="NCBI Taxonomy" id="294"/>
    <lineage>
        <taxon>Bacteria</taxon>
        <taxon>Pseudomonadati</taxon>
        <taxon>Pseudomonadota</taxon>
        <taxon>Gammaproteobacteria</taxon>
        <taxon>Pseudomonadales</taxon>
        <taxon>Pseudomonadaceae</taxon>
        <taxon>Pseudomonas</taxon>
    </lineage>
</organism>
<comment type="caution">
    <text evidence="2">The sequence shown here is derived from an EMBL/GenBank/DDBJ whole genome shotgun (WGS) entry which is preliminary data.</text>
</comment>
<evidence type="ECO:0000313" key="2">
    <source>
        <dbReference type="EMBL" id="RON69526.1"/>
    </source>
</evidence>
<protein>
    <submittedName>
        <fullName evidence="2">Uncharacterized protein</fullName>
    </submittedName>
</protein>
<sequence>MSGQKNARLMTGIIGWTMSCESPGQQLQEVWRPGRDALSMVVAGSGSGVAVVVAMPAAVGENNAATQGEHGQQGNQPGDSTQHLKIPHGYAAMKPKLFSGCNMRPAKCRRIPIKR</sequence>
<proteinExistence type="predicted"/>
<evidence type="ECO:0000313" key="3">
    <source>
        <dbReference type="Proteomes" id="UP000285757"/>
    </source>
</evidence>
<gene>
    <name evidence="2" type="ORF">BK671_08860</name>
</gene>
<feature type="compositionally biased region" description="Polar residues" evidence="1">
    <location>
        <begin position="63"/>
        <end position="83"/>
    </location>
</feature>
<dbReference type="EMBL" id="MOBU01000006">
    <property type="protein sequence ID" value="RON69526.1"/>
    <property type="molecule type" value="Genomic_DNA"/>
</dbReference>
<name>A0A423LMM6_PSEFL</name>
<dbReference type="Proteomes" id="UP000285757">
    <property type="component" value="Unassembled WGS sequence"/>
</dbReference>